<evidence type="ECO:0000256" key="3">
    <source>
        <dbReference type="ARBA" id="ARBA00023295"/>
    </source>
</evidence>
<dbReference type="GO" id="GO:0016798">
    <property type="term" value="F:hydrolase activity, acting on glycosyl bonds"/>
    <property type="evidence" value="ECO:0007669"/>
    <property type="project" value="UniProtKB-KW"/>
</dbReference>
<organism evidence="6 7">
    <name type="scientific">Variovorax ginsengisoli</name>
    <dbReference type="NCBI Taxonomy" id="363844"/>
    <lineage>
        <taxon>Bacteria</taxon>
        <taxon>Pseudomonadati</taxon>
        <taxon>Pseudomonadota</taxon>
        <taxon>Betaproteobacteria</taxon>
        <taxon>Burkholderiales</taxon>
        <taxon>Comamonadaceae</taxon>
        <taxon>Variovorax</taxon>
    </lineage>
</organism>
<keyword evidence="3 6" id="KW-0326">Glycosidase</keyword>
<dbReference type="InterPro" id="IPR006047">
    <property type="entry name" value="GH13_cat_dom"/>
</dbReference>
<gene>
    <name evidence="6" type="ORF">J2W36_002638</name>
</gene>
<dbReference type="EC" id="3.2.1.-" evidence="6"/>
<dbReference type="InterPro" id="IPR044505">
    <property type="entry name" value="GlgX_Isoamylase_N_E_set"/>
</dbReference>
<comment type="similarity">
    <text evidence="1">Belongs to the glycosyl hydrolase 13 family.</text>
</comment>
<dbReference type="RefSeq" id="WP_307690178.1">
    <property type="nucleotide sequence ID" value="NZ_JAUSRO010000007.1"/>
</dbReference>
<dbReference type="NCBIfam" id="TIGR02100">
    <property type="entry name" value="glgX_debranch"/>
    <property type="match status" value="1"/>
</dbReference>
<name>A0ABT9S7P3_9BURK</name>
<dbReference type="Gene3D" id="2.60.40.10">
    <property type="entry name" value="Immunoglobulins"/>
    <property type="match status" value="1"/>
</dbReference>
<dbReference type="Gene3D" id="3.20.20.80">
    <property type="entry name" value="Glycosidases"/>
    <property type="match status" value="1"/>
</dbReference>
<dbReference type="SUPFAM" id="SSF51445">
    <property type="entry name" value="(Trans)glycosidases"/>
    <property type="match status" value="1"/>
</dbReference>
<dbReference type="SMART" id="SM00642">
    <property type="entry name" value="Aamy"/>
    <property type="match status" value="1"/>
</dbReference>
<dbReference type="Pfam" id="PF02922">
    <property type="entry name" value="CBM_48"/>
    <property type="match status" value="1"/>
</dbReference>
<dbReference type="InterPro" id="IPR013780">
    <property type="entry name" value="Glyco_hydro_b"/>
</dbReference>
<evidence type="ECO:0000313" key="6">
    <source>
        <dbReference type="EMBL" id="MDP9900375.1"/>
    </source>
</evidence>
<evidence type="ECO:0000313" key="7">
    <source>
        <dbReference type="Proteomes" id="UP001226867"/>
    </source>
</evidence>
<dbReference type="Proteomes" id="UP001226867">
    <property type="component" value="Unassembled WGS sequence"/>
</dbReference>
<feature type="region of interest" description="Disordered" evidence="4">
    <location>
        <begin position="476"/>
        <end position="506"/>
    </location>
</feature>
<dbReference type="InterPro" id="IPR014756">
    <property type="entry name" value="Ig_E-set"/>
</dbReference>
<feature type="domain" description="Glycosyl hydrolase family 13 catalytic" evidence="5">
    <location>
        <begin position="159"/>
        <end position="576"/>
    </location>
</feature>
<dbReference type="InterPro" id="IPR011837">
    <property type="entry name" value="Glycogen_debranch_GlgX"/>
</dbReference>
<dbReference type="InterPro" id="IPR017853">
    <property type="entry name" value="GH"/>
</dbReference>
<proteinExistence type="inferred from homology"/>
<dbReference type="InterPro" id="IPR013783">
    <property type="entry name" value="Ig-like_fold"/>
</dbReference>
<dbReference type="EMBL" id="JAUSRO010000007">
    <property type="protein sequence ID" value="MDP9900375.1"/>
    <property type="molecule type" value="Genomic_DNA"/>
</dbReference>
<keyword evidence="7" id="KW-1185">Reference proteome</keyword>
<dbReference type="CDD" id="cd02856">
    <property type="entry name" value="E_set_GDE_Isoamylase_N"/>
    <property type="match status" value="1"/>
</dbReference>
<dbReference type="Gene3D" id="2.60.40.1180">
    <property type="entry name" value="Golgi alpha-mannosidase II"/>
    <property type="match status" value="1"/>
</dbReference>
<sequence length="714" mass="77669">MLSHGLPFPLGATAERAGVNFALAAPNATGVELCLFDDSGRQETRRLALPACTDGVWHGRLADAQPGSVYGYRVHGPWAPHEGHRFNPAKVLLDPYAREIVGRYDGSDLYLGHVPGRPADCDPRDNAAVALKARVAPPPPPPQRTATAAARPRIAAGERVLYELHVRGQTRRHPEVPAELQGSYAGLAEPAVLDHLQRLGVTTLSLMPVQHRADEERLLHMGLSNYWGYTTIGWFAPEVRYWSGRPGTTPASEFRALADAVHARGMELVIDVVYNHSAETDELGPTLSLRGIDNALYYHLRPDDRAHYENWTGCGNCLNFAEPRVLQLAMDSLRHWVTELGVDGFRFDLAPVLARRAGGDFEPRAPFLAAIAQDPVLSRTLLIAEPWDIGPGGYQLGAFPPGWLEWNDRYRDTQRGFWLRQGREGAVGLGEFAHRFTASSGEFAHGGRAPTASVNFITAHDGFTLRDLVSYEERHNAANGEDNRDGSSRNLSRNGGVEGETDDPAVRAGRAGLQRTLLAVLLLSQGTPMLLAGDEIGHTQQGNNNAYCQDNELTWLDWTQADLALSDFVTRVLALRSEAAPLRSTRWWPATPADDSPALRWLTPEGSAMTPPDWSRSDRLALALLFDAPRTSASGARWLVLLNAGPQAVSFSLPPGRWEGRLTSDAGAHVHTRALAATEILAPATLWLAKMEPEAALDAALANAPSVIPGATLG</sequence>
<feature type="compositionally biased region" description="Basic and acidic residues" evidence="4">
    <location>
        <begin position="476"/>
        <end position="487"/>
    </location>
</feature>
<evidence type="ECO:0000259" key="5">
    <source>
        <dbReference type="SMART" id="SM00642"/>
    </source>
</evidence>
<comment type="caution">
    <text evidence="6">The sequence shown here is derived from an EMBL/GenBank/DDBJ whole genome shotgun (WGS) entry which is preliminary data.</text>
</comment>
<dbReference type="CDD" id="cd11326">
    <property type="entry name" value="AmyAc_Glg_debranch"/>
    <property type="match status" value="1"/>
</dbReference>
<accession>A0ABT9S7P3</accession>
<dbReference type="SUPFAM" id="SSF81296">
    <property type="entry name" value="E set domains"/>
    <property type="match status" value="1"/>
</dbReference>
<protein>
    <submittedName>
        <fullName evidence="6">Glycogen operon protein</fullName>
        <ecNumber evidence="6">3.2.1.-</ecNumber>
    </submittedName>
</protein>
<dbReference type="InterPro" id="IPR004193">
    <property type="entry name" value="Glyco_hydro_13_N"/>
</dbReference>
<evidence type="ECO:0000256" key="2">
    <source>
        <dbReference type="ARBA" id="ARBA00022801"/>
    </source>
</evidence>
<dbReference type="PANTHER" id="PTHR43002">
    <property type="entry name" value="GLYCOGEN DEBRANCHING ENZYME"/>
    <property type="match status" value="1"/>
</dbReference>
<keyword evidence="2 6" id="KW-0378">Hydrolase</keyword>
<reference evidence="6 7" key="1">
    <citation type="submission" date="2023-07" db="EMBL/GenBank/DDBJ databases">
        <title>Sorghum-associated microbial communities from plants grown in Nebraska, USA.</title>
        <authorList>
            <person name="Schachtman D."/>
        </authorList>
    </citation>
    <scope>NUCLEOTIDE SEQUENCE [LARGE SCALE GENOMIC DNA]</scope>
    <source>
        <strain evidence="6 7">DS1607</strain>
    </source>
</reference>
<evidence type="ECO:0000256" key="1">
    <source>
        <dbReference type="ARBA" id="ARBA00008061"/>
    </source>
</evidence>
<dbReference type="SUPFAM" id="SSF51011">
    <property type="entry name" value="Glycosyl hydrolase domain"/>
    <property type="match status" value="1"/>
</dbReference>
<evidence type="ECO:0000256" key="4">
    <source>
        <dbReference type="SAM" id="MobiDB-lite"/>
    </source>
</evidence>